<keyword evidence="3" id="KW-1185">Reference proteome</keyword>
<dbReference type="SUPFAM" id="SSF56672">
    <property type="entry name" value="DNA/RNA polymerases"/>
    <property type="match status" value="1"/>
</dbReference>
<dbReference type="InterPro" id="IPR043502">
    <property type="entry name" value="DNA/RNA_pol_sf"/>
</dbReference>
<gene>
    <name evidence="2" type="ORF">ECPE_LOCUS14989</name>
</gene>
<evidence type="ECO:0000259" key="1">
    <source>
        <dbReference type="Pfam" id="PF18701"/>
    </source>
</evidence>
<dbReference type="EMBL" id="UZAN01059165">
    <property type="protein sequence ID" value="VDP92261.1"/>
    <property type="molecule type" value="Genomic_DNA"/>
</dbReference>
<dbReference type="OrthoDB" id="10051210at2759"/>
<sequence>MRIVLDCTAKHKEQSLLDMLYQGPDTTANLVGILPRFRKESVDVTADIEEMFMQVKVPKHGKGALRFLWWPQGDPLKDPEEYQITVQPFGATSSPICAKFALNRAAREFGTGYERAVLKAIEENFYVDDCLASFPTRDEALRFAKKITELLEKGDIVLLASETPTHGKWPMGTIDAVETDGDGLMQTVAVHTDGGKIRRDVRRLCLLEGAD</sequence>
<name>A0A3P8HCJ1_9TREM</name>
<organism evidence="2 3">
    <name type="scientific">Echinostoma caproni</name>
    <dbReference type="NCBI Taxonomy" id="27848"/>
    <lineage>
        <taxon>Eukaryota</taxon>
        <taxon>Metazoa</taxon>
        <taxon>Spiralia</taxon>
        <taxon>Lophotrochozoa</taxon>
        <taxon>Platyhelminthes</taxon>
        <taxon>Trematoda</taxon>
        <taxon>Digenea</taxon>
        <taxon>Plagiorchiida</taxon>
        <taxon>Echinostomata</taxon>
        <taxon>Echinostomatoidea</taxon>
        <taxon>Echinostomatidae</taxon>
        <taxon>Echinostoma</taxon>
    </lineage>
</organism>
<dbReference type="Pfam" id="PF18701">
    <property type="entry name" value="DUF5641"/>
    <property type="match status" value="1"/>
</dbReference>
<dbReference type="AlphaFoldDB" id="A0A3P8HCJ1"/>
<evidence type="ECO:0000313" key="2">
    <source>
        <dbReference type="EMBL" id="VDP92261.1"/>
    </source>
</evidence>
<dbReference type="InterPro" id="IPR040676">
    <property type="entry name" value="DUF5641"/>
</dbReference>
<dbReference type="PANTHER" id="PTHR47331">
    <property type="entry name" value="PHD-TYPE DOMAIN-CONTAINING PROTEIN"/>
    <property type="match status" value="1"/>
</dbReference>
<accession>A0A3P8HCJ1</accession>
<feature type="domain" description="DUF5641" evidence="1">
    <location>
        <begin position="148"/>
        <end position="207"/>
    </location>
</feature>
<evidence type="ECO:0000313" key="3">
    <source>
        <dbReference type="Proteomes" id="UP000272942"/>
    </source>
</evidence>
<reference evidence="2 3" key="1">
    <citation type="submission" date="2018-11" db="EMBL/GenBank/DDBJ databases">
        <authorList>
            <consortium name="Pathogen Informatics"/>
        </authorList>
    </citation>
    <scope>NUCLEOTIDE SEQUENCE [LARGE SCALE GENOMIC DNA]</scope>
    <source>
        <strain evidence="2 3">Egypt</strain>
    </source>
</reference>
<protein>
    <recommendedName>
        <fullName evidence="1">DUF5641 domain-containing protein</fullName>
    </recommendedName>
</protein>
<dbReference type="Proteomes" id="UP000272942">
    <property type="component" value="Unassembled WGS sequence"/>
</dbReference>
<proteinExistence type="predicted"/>